<dbReference type="Gene3D" id="3.50.50.60">
    <property type="entry name" value="FAD/NAD(P)-binding domain"/>
    <property type="match status" value="1"/>
</dbReference>
<dbReference type="PRINTS" id="PR00420">
    <property type="entry name" value="RNGMNOXGNASE"/>
</dbReference>
<comment type="cofactor">
    <cofactor evidence="1">
        <name>FAD</name>
        <dbReference type="ChEBI" id="CHEBI:57692"/>
    </cofactor>
</comment>
<keyword evidence="3" id="KW-0274">FAD</keyword>
<organism evidence="5 6">
    <name type="scientific">Lysobacter auxotrophicus</name>
    <dbReference type="NCBI Taxonomy" id="2992573"/>
    <lineage>
        <taxon>Bacteria</taxon>
        <taxon>Pseudomonadati</taxon>
        <taxon>Pseudomonadota</taxon>
        <taxon>Gammaproteobacteria</taxon>
        <taxon>Lysobacterales</taxon>
        <taxon>Lysobacteraceae</taxon>
        <taxon>Lysobacter</taxon>
    </lineage>
</organism>
<dbReference type="PANTHER" id="PTHR43004:SF19">
    <property type="entry name" value="BINDING MONOOXYGENASE, PUTATIVE (JCVI)-RELATED"/>
    <property type="match status" value="1"/>
</dbReference>
<keyword evidence="2" id="KW-0285">Flavoprotein</keyword>
<keyword evidence="5" id="KW-0560">Oxidoreductase</keyword>
<dbReference type="Pfam" id="PF01494">
    <property type="entry name" value="FAD_binding_3"/>
    <property type="match status" value="1"/>
</dbReference>
<dbReference type="EMBL" id="AP027041">
    <property type="protein sequence ID" value="BDU18129.1"/>
    <property type="molecule type" value="Genomic_DNA"/>
</dbReference>
<protein>
    <submittedName>
        <fullName evidence="5">FAD-dependent monooxygenase</fullName>
    </submittedName>
</protein>
<dbReference type="Proteomes" id="UP001317822">
    <property type="component" value="Chromosome"/>
</dbReference>
<keyword evidence="6" id="KW-1185">Reference proteome</keyword>
<dbReference type="InterPro" id="IPR050641">
    <property type="entry name" value="RIFMO-like"/>
</dbReference>
<evidence type="ECO:0000259" key="4">
    <source>
        <dbReference type="Pfam" id="PF01494"/>
    </source>
</evidence>
<evidence type="ECO:0000313" key="6">
    <source>
        <dbReference type="Proteomes" id="UP001317822"/>
    </source>
</evidence>
<dbReference type="RefSeq" id="WP_281780006.1">
    <property type="nucleotide sequence ID" value="NZ_AP027041.1"/>
</dbReference>
<evidence type="ECO:0000256" key="3">
    <source>
        <dbReference type="ARBA" id="ARBA00022827"/>
    </source>
</evidence>
<dbReference type="GO" id="GO:0004497">
    <property type="term" value="F:monooxygenase activity"/>
    <property type="evidence" value="ECO:0007669"/>
    <property type="project" value="UniProtKB-KW"/>
</dbReference>
<evidence type="ECO:0000256" key="1">
    <source>
        <dbReference type="ARBA" id="ARBA00001974"/>
    </source>
</evidence>
<dbReference type="InterPro" id="IPR036188">
    <property type="entry name" value="FAD/NAD-bd_sf"/>
</dbReference>
<name>A0ABM8DI92_9GAMM</name>
<reference evidence="5 6" key="1">
    <citation type="journal article" date="2023" name="Int. J. Syst. Evol. Microbiol.">
        <title>Physiological and genomic analyses of cobalamin (vitamin B12)-auxotrophy of Lysobacter auxotrophicus sp. nov., a methionine-auxotrophic chitinolytic bacterium isolated from chitin-treated soil.</title>
        <authorList>
            <person name="Saito A."/>
            <person name="Dohra H."/>
            <person name="Hamada M."/>
            <person name="Moriuchi R."/>
            <person name="Kotsuchibashi Y."/>
            <person name="Mori K."/>
        </authorList>
    </citation>
    <scope>NUCLEOTIDE SEQUENCE [LARGE SCALE GENOMIC DNA]</scope>
    <source>
        <strain evidence="5 6">5-21a</strain>
    </source>
</reference>
<dbReference type="Gene3D" id="3.30.70.2450">
    <property type="match status" value="1"/>
</dbReference>
<gene>
    <name evidence="5" type="ORF">LA521A_33300</name>
</gene>
<sequence>MSHLDTQVLIVGAGPAGMSTAIGLAQQEVDFTIIDALPEAQNTSRAAVIHAATLESVRELQIADALISRGLKVPFFRVRDRDQDLLRVEFSGLPAASPYALMIPQDETEQILTDRLAAAGRRVDRLVRLTELTRGRDHVVAACEGPKGECVIRAQYIVGADGMGSTVREQSGIAFPGKTYGSFLLADVRMEWPLSRDEVSLFFSGEGTLVVAPMSQDRYRVVAQLEGATSIPTTDDVQALIDERGPCRGVRIHELLWGSRFQVHHRLAATFRDGPVLLVGDAAHVHSPAGGQGMNLGIRDAVALSTALGESIRVGSDEPLDSYNETRRTAATKVLAMTDRLTRLATIRSPAARWIRNHLIDAAGRSARVRAYAAQTLAGFA</sequence>
<dbReference type="PANTHER" id="PTHR43004">
    <property type="entry name" value="TRK SYSTEM POTASSIUM UPTAKE PROTEIN"/>
    <property type="match status" value="1"/>
</dbReference>
<evidence type="ECO:0000256" key="2">
    <source>
        <dbReference type="ARBA" id="ARBA00022630"/>
    </source>
</evidence>
<accession>A0ABM8DI92</accession>
<dbReference type="InterPro" id="IPR002938">
    <property type="entry name" value="FAD-bd"/>
</dbReference>
<dbReference type="SUPFAM" id="SSF51905">
    <property type="entry name" value="FAD/NAD(P)-binding domain"/>
    <property type="match status" value="1"/>
</dbReference>
<proteinExistence type="predicted"/>
<evidence type="ECO:0000313" key="5">
    <source>
        <dbReference type="EMBL" id="BDU18129.1"/>
    </source>
</evidence>
<keyword evidence="5" id="KW-0503">Monooxygenase</keyword>
<feature type="domain" description="FAD-binding" evidence="4">
    <location>
        <begin position="5"/>
        <end position="336"/>
    </location>
</feature>